<accession>A0A9D4PH54</accession>
<feature type="region of interest" description="Disordered" evidence="2">
    <location>
        <begin position="264"/>
        <end position="313"/>
    </location>
</feature>
<dbReference type="InterPro" id="IPR036361">
    <property type="entry name" value="SAP_dom_sf"/>
</dbReference>
<reference evidence="5" key="1">
    <citation type="journal article" date="2020" name="Cell">
        <title>Large-Scale Comparative Analyses of Tick Genomes Elucidate Their Genetic Diversity and Vector Capacities.</title>
        <authorList>
            <consortium name="Tick Genome and Microbiome Consortium (TIGMIC)"/>
            <person name="Jia N."/>
            <person name="Wang J."/>
            <person name="Shi W."/>
            <person name="Du L."/>
            <person name="Sun Y."/>
            <person name="Zhan W."/>
            <person name="Jiang J.F."/>
            <person name="Wang Q."/>
            <person name="Zhang B."/>
            <person name="Ji P."/>
            <person name="Bell-Sakyi L."/>
            <person name="Cui X.M."/>
            <person name="Yuan T.T."/>
            <person name="Jiang B.G."/>
            <person name="Yang W.F."/>
            <person name="Lam T.T."/>
            <person name="Chang Q.C."/>
            <person name="Ding S.J."/>
            <person name="Wang X.J."/>
            <person name="Zhu J.G."/>
            <person name="Ruan X.D."/>
            <person name="Zhao L."/>
            <person name="Wei J.T."/>
            <person name="Ye R.Z."/>
            <person name="Que T.C."/>
            <person name="Du C.H."/>
            <person name="Zhou Y.H."/>
            <person name="Cheng J.X."/>
            <person name="Dai P.F."/>
            <person name="Guo W.B."/>
            <person name="Han X.H."/>
            <person name="Huang E.J."/>
            <person name="Li L.F."/>
            <person name="Wei W."/>
            <person name="Gao Y.C."/>
            <person name="Liu J.Z."/>
            <person name="Shao H.Z."/>
            <person name="Wang X."/>
            <person name="Wang C.C."/>
            <person name="Yang T.C."/>
            <person name="Huo Q.B."/>
            <person name="Li W."/>
            <person name="Chen H.Y."/>
            <person name="Chen S.E."/>
            <person name="Zhou L.G."/>
            <person name="Ni X.B."/>
            <person name="Tian J.H."/>
            <person name="Sheng Y."/>
            <person name="Liu T."/>
            <person name="Pan Y.S."/>
            <person name="Xia L.Y."/>
            <person name="Li J."/>
            <person name="Zhao F."/>
            <person name="Cao W.C."/>
        </authorList>
    </citation>
    <scope>NUCLEOTIDE SEQUENCE</scope>
    <source>
        <strain evidence="5">Rsan-2018</strain>
    </source>
</reference>
<name>A0A9D4PH54_RHISA</name>
<evidence type="ECO:0008006" key="7">
    <source>
        <dbReference type="Google" id="ProtNLM"/>
    </source>
</evidence>
<dbReference type="Pfam" id="PF03732">
    <property type="entry name" value="Retrotrans_gag"/>
    <property type="match status" value="1"/>
</dbReference>
<evidence type="ECO:0000313" key="6">
    <source>
        <dbReference type="Proteomes" id="UP000821837"/>
    </source>
</evidence>
<dbReference type="Gene3D" id="4.10.60.10">
    <property type="entry name" value="Zinc finger, CCHC-type"/>
    <property type="match status" value="1"/>
</dbReference>
<dbReference type="Proteomes" id="UP000821837">
    <property type="component" value="Chromosome 8"/>
</dbReference>
<dbReference type="PANTHER" id="PTHR33223">
    <property type="entry name" value="CCHC-TYPE DOMAIN-CONTAINING PROTEIN"/>
    <property type="match status" value="1"/>
</dbReference>
<dbReference type="InterPro" id="IPR036875">
    <property type="entry name" value="Znf_CCHC_sf"/>
</dbReference>
<evidence type="ECO:0000256" key="1">
    <source>
        <dbReference type="PROSITE-ProRule" id="PRU00047"/>
    </source>
</evidence>
<dbReference type="GO" id="GO:0008270">
    <property type="term" value="F:zinc ion binding"/>
    <property type="evidence" value="ECO:0007669"/>
    <property type="project" value="UniProtKB-KW"/>
</dbReference>
<dbReference type="SUPFAM" id="SSF68906">
    <property type="entry name" value="SAP domain"/>
    <property type="match status" value="1"/>
</dbReference>
<dbReference type="SUPFAM" id="SSF57756">
    <property type="entry name" value="Retrovirus zinc finger-like domains"/>
    <property type="match status" value="1"/>
</dbReference>
<dbReference type="Pfam" id="PF00098">
    <property type="entry name" value="zf-CCHC"/>
    <property type="match status" value="1"/>
</dbReference>
<reference evidence="5" key="2">
    <citation type="submission" date="2021-09" db="EMBL/GenBank/DDBJ databases">
        <authorList>
            <person name="Jia N."/>
            <person name="Wang J."/>
            <person name="Shi W."/>
            <person name="Du L."/>
            <person name="Sun Y."/>
            <person name="Zhan W."/>
            <person name="Jiang J."/>
            <person name="Wang Q."/>
            <person name="Zhang B."/>
            <person name="Ji P."/>
            <person name="Sakyi L.B."/>
            <person name="Cui X."/>
            <person name="Yuan T."/>
            <person name="Jiang B."/>
            <person name="Yang W."/>
            <person name="Lam T.T.-Y."/>
            <person name="Chang Q."/>
            <person name="Ding S."/>
            <person name="Wang X."/>
            <person name="Zhu J."/>
            <person name="Ruan X."/>
            <person name="Zhao L."/>
            <person name="Wei J."/>
            <person name="Que T."/>
            <person name="Du C."/>
            <person name="Cheng J."/>
            <person name="Dai P."/>
            <person name="Han X."/>
            <person name="Huang E."/>
            <person name="Gao Y."/>
            <person name="Liu J."/>
            <person name="Shao H."/>
            <person name="Ye R."/>
            <person name="Li L."/>
            <person name="Wei W."/>
            <person name="Wang X."/>
            <person name="Wang C."/>
            <person name="Huo Q."/>
            <person name="Li W."/>
            <person name="Guo W."/>
            <person name="Chen H."/>
            <person name="Chen S."/>
            <person name="Zhou L."/>
            <person name="Zhou L."/>
            <person name="Ni X."/>
            <person name="Tian J."/>
            <person name="Zhou Y."/>
            <person name="Sheng Y."/>
            <person name="Liu T."/>
            <person name="Pan Y."/>
            <person name="Xia L."/>
            <person name="Li J."/>
            <person name="Zhao F."/>
            <person name="Cao W."/>
        </authorList>
    </citation>
    <scope>NUCLEOTIDE SEQUENCE</scope>
    <source>
        <strain evidence="5">Rsan-2018</strain>
        <tissue evidence="5">Larvae</tissue>
    </source>
</reference>
<evidence type="ECO:0000313" key="5">
    <source>
        <dbReference type="EMBL" id="KAH7939781.1"/>
    </source>
</evidence>
<dbReference type="EMBL" id="JABSTV010001254">
    <property type="protein sequence ID" value="KAH7939781.1"/>
    <property type="molecule type" value="Genomic_DNA"/>
</dbReference>
<dbReference type="SMART" id="SM00343">
    <property type="entry name" value="ZnF_C2HC"/>
    <property type="match status" value="1"/>
</dbReference>
<dbReference type="Gene3D" id="1.10.720.30">
    <property type="entry name" value="SAP domain"/>
    <property type="match status" value="1"/>
</dbReference>
<comment type="caution">
    <text evidence="5">The sequence shown here is derived from an EMBL/GenBank/DDBJ whole genome shotgun (WGS) entry which is preliminary data.</text>
</comment>
<dbReference type="Pfam" id="PF02037">
    <property type="entry name" value="SAP"/>
    <property type="match status" value="1"/>
</dbReference>
<dbReference type="InterPro" id="IPR001878">
    <property type="entry name" value="Znf_CCHC"/>
</dbReference>
<feature type="domain" description="CCHC-type" evidence="3">
    <location>
        <begin position="348"/>
        <end position="363"/>
    </location>
</feature>
<keyword evidence="1" id="KW-0479">Metal-binding</keyword>
<organism evidence="5 6">
    <name type="scientific">Rhipicephalus sanguineus</name>
    <name type="common">Brown dog tick</name>
    <name type="synonym">Ixodes sanguineus</name>
    <dbReference type="NCBI Taxonomy" id="34632"/>
    <lineage>
        <taxon>Eukaryota</taxon>
        <taxon>Metazoa</taxon>
        <taxon>Ecdysozoa</taxon>
        <taxon>Arthropoda</taxon>
        <taxon>Chelicerata</taxon>
        <taxon>Arachnida</taxon>
        <taxon>Acari</taxon>
        <taxon>Parasitiformes</taxon>
        <taxon>Ixodida</taxon>
        <taxon>Ixodoidea</taxon>
        <taxon>Ixodidae</taxon>
        <taxon>Rhipicephalinae</taxon>
        <taxon>Rhipicephalus</taxon>
        <taxon>Rhipicephalus</taxon>
    </lineage>
</organism>
<dbReference type="PANTHER" id="PTHR33223:SF6">
    <property type="entry name" value="CCHC-TYPE DOMAIN-CONTAINING PROTEIN"/>
    <property type="match status" value="1"/>
</dbReference>
<keyword evidence="1" id="KW-0863">Zinc-finger</keyword>
<evidence type="ECO:0000259" key="4">
    <source>
        <dbReference type="PROSITE" id="PS50800"/>
    </source>
</evidence>
<dbReference type="PROSITE" id="PS50158">
    <property type="entry name" value="ZF_CCHC"/>
    <property type="match status" value="1"/>
</dbReference>
<evidence type="ECO:0000259" key="3">
    <source>
        <dbReference type="PROSITE" id="PS50158"/>
    </source>
</evidence>
<dbReference type="VEuPathDB" id="VectorBase:RSAN_030932"/>
<dbReference type="PROSITE" id="PS50800">
    <property type="entry name" value="SAP"/>
    <property type="match status" value="1"/>
</dbReference>
<keyword evidence="6" id="KW-1185">Reference proteome</keyword>
<protein>
    <recommendedName>
        <fullName evidence="7">CCHC-type domain-containing protein</fullName>
    </recommendedName>
</protein>
<proteinExistence type="predicted"/>
<sequence length="461" mass="50732">MPGILWHELDTATMSRLSVELLREELERRSLETTGTKDQLVQRLHKDIQESRDSTPTPAQMPPTANFSLDAATIQALAALMQQLPRPSTVVTTLPDLSASIPSFDESPRQSVNAWLDEVRRVQQLASWDDATTRLIAASKLKGTARNWHLTFGHQHVTWQEWVNALKSTFSSALSLIEWQERVLKVKQHADENLLQYAFAKLRLVEQCPVNLSEGQKIDYLLQGLREQHVIAAIAASQPSTVSDFMATCVSVDKCTQHAQMQPYSRPLPAEPQRETHHSCSSSSSSPIIPDQPPRNSSPQPTTPTPSRPRQRIADMPVHEQEAKYSAITAQYGAPAYRSGQDLSTATCFNCRQLGHLAAGCPSPRATRQRLPDNTHPHTTAMSCLEGSLLQCAVIEARVAAVGTVDAFPDSGSKITILTEDLVPSSALTPWKKPPISVVGGGTVMPAACFRWLQIILPLQA</sequence>
<dbReference type="InterPro" id="IPR005162">
    <property type="entry name" value="Retrotrans_gag_dom"/>
</dbReference>
<dbReference type="SMART" id="SM00513">
    <property type="entry name" value="SAP"/>
    <property type="match status" value="1"/>
</dbReference>
<dbReference type="InterPro" id="IPR003034">
    <property type="entry name" value="SAP_dom"/>
</dbReference>
<feature type="domain" description="SAP" evidence="4">
    <location>
        <begin position="14"/>
        <end position="48"/>
    </location>
</feature>
<evidence type="ECO:0000256" key="2">
    <source>
        <dbReference type="SAM" id="MobiDB-lite"/>
    </source>
</evidence>
<gene>
    <name evidence="5" type="ORF">HPB52_017373</name>
</gene>
<keyword evidence="1" id="KW-0862">Zinc</keyword>
<dbReference type="GO" id="GO:0003676">
    <property type="term" value="F:nucleic acid binding"/>
    <property type="evidence" value="ECO:0007669"/>
    <property type="project" value="InterPro"/>
</dbReference>
<dbReference type="AlphaFoldDB" id="A0A9D4PH54"/>